<comment type="caution">
    <text evidence="1">The sequence shown here is derived from an EMBL/GenBank/DDBJ whole genome shotgun (WGS) entry which is preliminary data.</text>
</comment>
<sequence>MAYTSLSQSFDSLQHLLLLQELYIRYMGKHAAASWQKSNPTQVLFNSLCRRRAWHVAKSRMGNYTRPFGALEPSQDADIRLVFLALPTLSGAGLVSLQLFGKAMVSC</sequence>
<accession>A0AAV0TYH3</accession>
<organism evidence="1 2">
    <name type="scientific">Peronospora destructor</name>
    <dbReference type="NCBI Taxonomy" id="86335"/>
    <lineage>
        <taxon>Eukaryota</taxon>
        <taxon>Sar</taxon>
        <taxon>Stramenopiles</taxon>
        <taxon>Oomycota</taxon>
        <taxon>Peronosporomycetes</taxon>
        <taxon>Peronosporales</taxon>
        <taxon>Peronosporaceae</taxon>
        <taxon>Peronospora</taxon>
    </lineage>
</organism>
<proteinExistence type="predicted"/>
<dbReference type="AlphaFoldDB" id="A0AAV0TYH3"/>
<gene>
    <name evidence="1" type="ORF">PDE001_LOCUS4320</name>
</gene>
<keyword evidence="2" id="KW-1185">Reference proteome</keyword>
<evidence type="ECO:0000313" key="1">
    <source>
        <dbReference type="EMBL" id="CAI5729724.1"/>
    </source>
</evidence>
<reference evidence="1" key="1">
    <citation type="submission" date="2022-12" db="EMBL/GenBank/DDBJ databases">
        <authorList>
            <person name="Webb A."/>
        </authorList>
    </citation>
    <scope>NUCLEOTIDE SEQUENCE</scope>
    <source>
        <strain evidence="1">Pd1</strain>
    </source>
</reference>
<dbReference type="Proteomes" id="UP001162029">
    <property type="component" value="Unassembled WGS sequence"/>
</dbReference>
<protein>
    <submittedName>
        <fullName evidence="1">Uncharacterized protein</fullName>
    </submittedName>
</protein>
<dbReference type="EMBL" id="CANTFM010000778">
    <property type="protein sequence ID" value="CAI5729724.1"/>
    <property type="molecule type" value="Genomic_DNA"/>
</dbReference>
<name>A0AAV0TYH3_9STRA</name>
<evidence type="ECO:0000313" key="2">
    <source>
        <dbReference type="Proteomes" id="UP001162029"/>
    </source>
</evidence>